<evidence type="ECO:0000313" key="2">
    <source>
        <dbReference type="Proteomes" id="UP000271162"/>
    </source>
</evidence>
<dbReference type="Proteomes" id="UP000271162">
    <property type="component" value="Unassembled WGS sequence"/>
</dbReference>
<protein>
    <submittedName>
        <fullName evidence="3">Secreted protein</fullName>
    </submittedName>
</protein>
<proteinExistence type="predicted"/>
<dbReference type="EMBL" id="UYSL01019843">
    <property type="protein sequence ID" value="VDL70522.1"/>
    <property type="molecule type" value="Genomic_DNA"/>
</dbReference>
<dbReference type="STRING" id="27835.A0A0N4XVT1"/>
<name>A0A0N4XVT1_NIPBR</name>
<keyword evidence="2" id="KW-1185">Reference proteome</keyword>
<evidence type="ECO:0000313" key="1">
    <source>
        <dbReference type="EMBL" id="VDL70522.1"/>
    </source>
</evidence>
<reference evidence="1 2" key="2">
    <citation type="submission" date="2018-11" db="EMBL/GenBank/DDBJ databases">
        <authorList>
            <consortium name="Pathogen Informatics"/>
        </authorList>
    </citation>
    <scope>NUCLEOTIDE SEQUENCE [LARGE SCALE GENOMIC DNA]</scope>
</reference>
<accession>A0A0N4XVT1</accession>
<reference evidence="3" key="1">
    <citation type="submission" date="2017-02" db="UniProtKB">
        <authorList>
            <consortium name="WormBaseParasite"/>
        </authorList>
    </citation>
    <scope>IDENTIFICATION</scope>
</reference>
<dbReference type="WBParaSite" id="NBR_0000693201-mRNA-1">
    <property type="protein sequence ID" value="NBR_0000693201-mRNA-1"/>
    <property type="gene ID" value="NBR_0000693201"/>
</dbReference>
<gene>
    <name evidence="1" type="ORF">NBR_LOCUS6933</name>
</gene>
<organism evidence="3">
    <name type="scientific">Nippostrongylus brasiliensis</name>
    <name type="common">Rat hookworm</name>
    <dbReference type="NCBI Taxonomy" id="27835"/>
    <lineage>
        <taxon>Eukaryota</taxon>
        <taxon>Metazoa</taxon>
        <taxon>Ecdysozoa</taxon>
        <taxon>Nematoda</taxon>
        <taxon>Chromadorea</taxon>
        <taxon>Rhabditida</taxon>
        <taxon>Rhabditina</taxon>
        <taxon>Rhabditomorpha</taxon>
        <taxon>Strongyloidea</taxon>
        <taxon>Heligmosomidae</taxon>
        <taxon>Nippostrongylus</taxon>
    </lineage>
</organism>
<sequence length="160" mass="17352">MIAVLLLLLGAALAEDSAEVKNSTAAGSYDSAQDQSYPYEAFADYAAQPQNFYGGFDFAQYGYGFRPDVLINTHVCSVDASYPVYSRHGHHRRHRNCVTGTSRRRSDLHGPAEGLILGLRGFLGWRRADSSPTSCSPLVLTTLTLALCVFASAGSQQQLC</sequence>
<evidence type="ECO:0000313" key="3">
    <source>
        <dbReference type="WBParaSite" id="NBR_0000693201-mRNA-1"/>
    </source>
</evidence>
<dbReference type="AlphaFoldDB" id="A0A0N4XVT1"/>